<dbReference type="Pfam" id="PF00431">
    <property type="entry name" value="CUB"/>
    <property type="match status" value="1"/>
</dbReference>
<keyword evidence="5" id="KW-0675">Receptor</keyword>
<dbReference type="SMART" id="SM00135">
    <property type="entry name" value="LY"/>
    <property type="match status" value="4"/>
</dbReference>
<dbReference type="Pfam" id="PF00058">
    <property type="entry name" value="Ldl_recept_b"/>
    <property type="match status" value="1"/>
</dbReference>
<feature type="repeat" description="LDL-receptor class B" evidence="3">
    <location>
        <begin position="175"/>
        <end position="219"/>
    </location>
</feature>
<organism evidence="5 6">
    <name type="scientific">Stichopus japonicus</name>
    <name type="common">Sea cucumber</name>
    <dbReference type="NCBI Taxonomy" id="307972"/>
    <lineage>
        <taxon>Eukaryota</taxon>
        <taxon>Metazoa</taxon>
        <taxon>Echinodermata</taxon>
        <taxon>Eleutherozoa</taxon>
        <taxon>Echinozoa</taxon>
        <taxon>Holothuroidea</taxon>
        <taxon>Aspidochirotacea</taxon>
        <taxon>Aspidochirotida</taxon>
        <taxon>Stichopodidae</taxon>
        <taxon>Apostichopus</taxon>
    </lineage>
</organism>
<dbReference type="InterPro" id="IPR011042">
    <property type="entry name" value="6-blade_b-propeller_TolB-like"/>
</dbReference>
<reference evidence="5 6" key="1">
    <citation type="journal article" date="2017" name="PLoS Biol.">
        <title>The sea cucumber genome provides insights into morphological evolution and visceral regeneration.</title>
        <authorList>
            <person name="Zhang X."/>
            <person name="Sun L."/>
            <person name="Yuan J."/>
            <person name="Sun Y."/>
            <person name="Gao Y."/>
            <person name="Zhang L."/>
            <person name="Li S."/>
            <person name="Dai H."/>
            <person name="Hamel J.F."/>
            <person name="Liu C."/>
            <person name="Yu Y."/>
            <person name="Liu S."/>
            <person name="Lin W."/>
            <person name="Guo K."/>
            <person name="Jin S."/>
            <person name="Xu P."/>
            <person name="Storey K.B."/>
            <person name="Huan P."/>
            <person name="Zhang T."/>
            <person name="Zhou Y."/>
            <person name="Zhang J."/>
            <person name="Lin C."/>
            <person name="Li X."/>
            <person name="Xing L."/>
            <person name="Huo D."/>
            <person name="Sun M."/>
            <person name="Wang L."/>
            <person name="Mercier A."/>
            <person name="Li F."/>
            <person name="Yang H."/>
            <person name="Xiang J."/>
        </authorList>
    </citation>
    <scope>NUCLEOTIDE SEQUENCE [LARGE SCALE GENOMIC DNA]</scope>
    <source>
        <strain evidence="5">Shaxun</strain>
        <tissue evidence="5">Muscle</tissue>
    </source>
</reference>
<dbReference type="Proteomes" id="UP000230750">
    <property type="component" value="Unassembled WGS sequence"/>
</dbReference>
<dbReference type="PANTHER" id="PTHR46513">
    <property type="entry name" value="VITELLOGENIN RECEPTOR-LIKE PROTEIN-RELATED-RELATED"/>
    <property type="match status" value="1"/>
</dbReference>
<evidence type="ECO:0000313" key="6">
    <source>
        <dbReference type="Proteomes" id="UP000230750"/>
    </source>
</evidence>
<protein>
    <submittedName>
        <fullName evidence="5">Putative low-density lipoprotein receptor-related protein 4</fullName>
    </submittedName>
</protein>
<dbReference type="InterPro" id="IPR000859">
    <property type="entry name" value="CUB_dom"/>
</dbReference>
<evidence type="ECO:0000256" key="3">
    <source>
        <dbReference type="PROSITE-ProRule" id="PRU00461"/>
    </source>
</evidence>
<name>A0A2G8LIH5_STIJA</name>
<evidence type="ECO:0000259" key="4">
    <source>
        <dbReference type="PROSITE" id="PS01180"/>
    </source>
</evidence>
<dbReference type="Gene3D" id="2.120.10.30">
    <property type="entry name" value="TolB, C-terminal domain"/>
    <property type="match status" value="1"/>
</dbReference>
<dbReference type="InterPro" id="IPR050778">
    <property type="entry name" value="Cueball_EGF_LRP_Nidogen"/>
</dbReference>
<dbReference type="Gene3D" id="2.60.120.290">
    <property type="entry name" value="Spermadhesin, CUB domain"/>
    <property type="match status" value="1"/>
</dbReference>
<accession>A0A2G8LIH5</accession>
<dbReference type="CDD" id="cd00041">
    <property type="entry name" value="CUB"/>
    <property type="match status" value="1"/>
</dbReference>
<dbReference type="EMBL" id="MRZV01000067">
    <property type="protein sequence ID" value="PIK60054.1"/>
    <property type="molecule type" value="Genomic_DNA"/>
</dbReference>
<proteinExistence type="predicted"/>
<gene>
    <name evidence="5" type="ORF">BSL78_03052</name>
</gene>
<dbReference type="STRING" id="307972.A0A2G8LIH5"/>
<evidence type="ECO:0000256" key="2">
    <source>
        <dbReference type="PROSITE-ProRule" id="PRU00059"/>
    </source>
</evidence>
<comment type="caution">
    <text evidence="5">The sequence shown here is derived from an EMBL/GenBank/DDBJ whole genome shotgun (WGS) entry which is preliminary data.</text>
</comment>
<dbReference type="OrthoDB" id="10046193at2759"/>
<evidence type="ECO:0000256" key="1">
    <source>
        <dbReference type="ARBA" id="ARBA00023157"/>
    </source>
</evidence>
<dbReference type="PROSITE" id="PS01180">
    <property type="entry name" value="CUB"/>
    <property type="match status" value="1"/>
</dbReference>
<dbReference type="PROSITE" id="PS51120">
    <property type="entry name" value="LDLRB"/>
    <property type="match status" value="1"/>
</dbReference>
<keyword evidence="1" id="KW-1015">Disulfide bond</keyword>
<dbReference type="SUPFAM" id="SSF49854">
    <property type="entry name" value="Spermadhesin, CUB domain"/>
    <property type="match status" value="1"/>
</dbReference>
<dbReference type="InterPro" id="IPR035914">
    <property type="entry name" value="Sperma_CUB_dom_sf"/>
</dbReference>
<dbReference type="SUPFAM" id="SSF63825">
    <property type="entry name" value="YWTD domain"/>
    <property type="match status" value="1"/>
</dbReference>
<evidence type="ECO:0000313" key="5">
    <source>
        <dbReference type="EMBL" id="PIK60054.1"/>
    </source>
</evidence>
<comment type="caution">
    <text evidence="2">Lacks conserved residue(s) required for the propagation of feature annotation.</text>
</comment>
<keyword evidence="5" id="KW-0449">Lipoprotein</keyword>
<sequence length="489" mass="54140">MVIEITFDQVDLPGNSTVCSDLIQIFDGDVVASSLVSSFCADGPGWPRLPTRFLSTSNRFNVTMVTDGSVDSNTGFTARYRQVAPRIEYIAAVAIDSVSIIKFDRFRTKGLPQITLPEATRPSALTFDPIENYFYYTDVDKKFIGRVKEDGSQFDILTRNGIDYPIGIVAGYLTGLLYWTDRNRSEVSVSRLDGSFRKTIVSSSSGCQSPRGIVLSSDHQFVFWTCATSIERSKADGSDRQVIVGGLNEVRSLAIDPEGEKLYWINALGSLGRVDQVNIDGTGRIGVYNAHELFGAIHGFVVDAFCFFWTHPGDRRIYFVERGEEALRHVGLVKSPPMMEGLYYYNSERIIPESSETIPVNLPYKSRTHSPGQPLIWVYNGYLRISDDVGNEALCSFVISLSELVATTKATKTTKATTTLSRPFYESLFDEYLWYTIVGIGSLPFACLSRSSFAFPVVVDAVSVIASGSQGGQPLMTPHSRRVPTMQCT</sequence>
<feature type="domain" description="CUB" evidence="4">
    <location>
        <begin position="1"/>
        <end position="83"/>
    </location>
</feature>
<dbReference type="AlphaFoldDB" id="A0A2G8LIH5"/>
<dbReference type="InterPro" id="IPR000033">
    <property type="entry name" value="LDLR_classB_rpt"/>
</dbReference>
<keyword evidence="6" id="KW-1185">Reference proteome</keyword>